<evidence type="ECO:0000256" key="3">
    <source>
        <dbReference type="ARBA" id="ARBA00022777"/>
    </source>
</evidence>
<feature type="compositionally biased region" description="Acidic residues" evidence="4">
    <location>
        <begin position="139"/>
        <end position="152"/>
    </location>
</feature>
<keyword evidence="2" id="KW-0808">Transferase</keyword>
<reference evidence="6" key="2">
    <citation type="submission" date="2015-01" db="EMBL/GenBank/DDBJ databases">
        <title>Evolutionary Origins and Diversification of the Mycorrhizal Mutualists.</title>
        <authorList>
            <consortium name="DOE Joint Genome Institute"/>
            <consortium name="Mycorrhizal Genomics Consortium"/>
            <person name="Kohler A."/>
            <person name="Kuo A."/>
            <person name="Nagy L.G."/>
            <person name="Floudas D."/>
            <person name="Copeland A."/>
            <person name="Barry K.W."/>
            <person name="Cichocki N."/>
            <person name="Veneault-Fourrey C."/>
            <person name="LaButti K."/>
            <person name="Lindquist E.A."/>
            <person name="Lipzen A."/>
            <person name="Lundell T."/>
            <person name="Morin E."/>
            <person name="Murat C."/>
            <person name="Riley R."/>
            <person name="Ohm R."/>
            <person name="Sun H."/>
            <person name="Tunlid A."/>
            <person name="Henrissat B."/>
            <person name="Grigoriev I.V."/>
            <person name="Hibbett D.S."/>
            <person name="Martin F."/>
        </authorList>
    </citation>
    <scope>NUCLEOTIDE SEQUENCE [LARGE SCALE GENOMIC DNA]</scope>
    <source>
        <strain evidence="6">Marx 270</strain>
    </source>
</reference>
<keyword evidence="3" id="KW-0418">Kinase</keyword>
<evidence type="ECO:0000313" key="5">
    <source>
        <dbReference type="EMBL" id="KIN94651.1"/>
    </source>
</evidence>
<protein>
    <recommendedName>
        <fullName evidence="7">Kinase</fullName>
    </recommendedName>
</protein>
<name>A0A0C3JAE9_PISTI</name>
<dbReference type="InterPro" id="IPR038286">
    <property type="entry name" value="IPK_sf"/>
</dbReference>
<evidence type="ECO:0008006" key="7">
    <source>
        <dbReference type="Google" id="ProtNLM"/>
    </source>
</evidence>
<dbReference type="InterPro" id="IPR005522">
    <property type="entry name" value="IPK"/>
</dbReference>
<gene>
    <name evidence="5" type="ORF">M404DRAFT_34817</name>
</gene>
<dbReference type="InParanoid" id="A0A0C3JAE9"/>
<feature type="region of interest" description="Disordered" evidence="4">
    <location>
        <begin position="176"/>
        <end position="197"/>
    </location>
</feature>
<evidence type="ECO:0000313" key="6">
    <source>
        <dbReference type="Proteomes" id="UP000054217"/>
    </source>
</evidence>
<dbReference type="HOGENOM" id="CLU_1321360_0_0_1"/>
<keyword evidence="6" id="KW-1185">Reference proteome</keyword>
<accession>A0A0C3JAE9</accession>
<dbReference type="AlphaFoldDB" id="A0A0C3JAE9"/>
<feature type="compositionally biased region" description="Acidic residues" evidence="4">
    <location>
        <begin position="176"/>
        <end position="194"/>
    </location>
</feature>
<evidence type="ECO:0000256" key="2">
    <source>
        <dbReference type="ARBA" id="ARBA00022679"/>
    </source>
</evidence>
<organism evidence="5 6">
    <name type="scientific">Pisolithus tinctorius Marx 270</name>
    <dbReference type="NCBI Taxonomy" id="870435"/>
    <lineage>
        <taxon>Eukaryota</taxon>
        <taxon>Fungi</taxon>
        <taxon>Dikarya</taxon>
        <taxon>Basidiomycota</taxon>
        <taxon>Agaricomycotina</taxon>
        <taxon>Agaricomycetes</taxon>
        <taxon>Agaricomycetidae</taxon>
        <taxon>Boletales</taxon>
        <taxon>Sclerodermatineae</taxon>
        <taxon>Pisolithaceae</taxon>
        <taxon>Pisolithus</taxon>
    </lineage>
</organism>
<dbReference type="Pfam" id="PF03770">
    <property type="entry name" value="IPK"/>
    <property type="match status" value="1"/>
</dbReference>
<dbReference type="STRING" id="870435.A0A0C3JAE9"/>
<dbReference type="GO" id="GO:0032958">
    <property type="term" value="P:inositol phosphate biosynthetic process"/>
    <property type="evidence" value="ECO:0007669"/>
    <property type="project" value="InterPro"/>
</dbReference>
<dbReference type="OrthoDB" id="338650at2759"/>
<dbReference type="EMBL" id="KN832090">
    <property type="protein sequence ID" value="KIN94651.1"/>
    <property type="molecule type" value="Genomic_DNA"/>
</dbReference>
<sequence>MVVKCEGQTTAELSGVESTCLTSTKRNCAVFSLSPPSFFHHCASLLPSSSNDITTPDNIQPGLPPLSLSVLLTRLLEALERLRAALAEAEVRIVGGSILIIYEGDWARAEKAVRTLAGDSDLNSKPTAAGEGLGRNEEGPLDEEDEDEEETITVEVDESGHLILDDVVATSPVVESFEENDDDDECEDEDEEDDPRLFRLSLIDFAHT</sequence>
<dbReference type="SUPFAM" id="SSF56104">
    <property type="entry name" value="SAICAR synthase-like"/>
    <property type="match status" value="1"/>
</dbReference>
<dbReference type="Gene3D" id="3.30.470.160">
    <property type="entry name" value="Inositol polyphosphate kinase"/>
    <property type="match status" value="1"/>
</dbReference>
<proteinExistence type="inferred from homology"/>
<dbReference type="GO" id="GO:0016301">
    <property type="term" value="F:kinase activity"/>
    <property type="evidence" value="ECO:0007669"/>
    <property type="project" value="UniProtKB-KW"/>
</dbReference>
<reference evidence="5 6" key="1">
    <citation type="submission" date="2014-04" db="EMBL/GenBank/DDBJ databases">
        <authorList>
            <consortium name="DOE Joint Genome Institute"/>
            <person name="Kuo A."/>
            <person name="Kohler A."/>
            <person name="Costa M.D."/>
            <person name="Nagy L.G."/>
            <person name="Floudas D."/>
            <person name="Copeland A."/>
            <person name="Barry K.W."/>
            <person name="Cichocki N."/>
            <person name="Veneault-Fourrey C."/>
            <person name="LaButti K."/>
            <person name="Lindquist E.A."/>
            <person name="Lipzen A."/>
            <person name="Lundell T."/>
            <person name="Morin E."/>
            <person name="Murat C."/>
            <person name="Sun H."/>
            <person name="Tunlid A."/>
            <person name="Henrissat B."/>
            <person name="Grigoriev I.V."/>
            <person name="Hibbett D.S."/>
            <person name="Martin F."/>
            <person name="Nordberg H.P."/>
            <person name="Cantor M.N."/>
            <person name="Hua S.X."/>
        </authorList>
    </citation>
    <scope>NUCLEOTIDE SEQUENCE [LARGE SCALE GENOMIC DNA]</scope>
    <source>
        <strain evidence="5 6">Marx 270</strain>
    </source>
</reference>
<evidence type="ECO:0000256" key="1">
    <source>
        <dbReference type="ARBA" id="ARBA00007374"/>
    </source>
</evidence>
<comment type="similarity">
    <text evidence="1">Belongs to the inositol phosphokinase (IPK) family.</text>
</comment>
<feature type="region of interest" description="Disordered" evidence="4">
    <location>
        <begin position="119"/>
        <end position="152"/>
    </location>
</feature>
<evidence type="ECO:0000256" key="4">
    <source>
        <dbReference type="SAM" id="MobiDB-lite"/>
    </source>
</evidence>
<dbReference type="Proteomes" id="UP000054217">
    <property type="component" value="Unassembled WGS sequence"/>
</dbReference>